<dbReference type="EMBL" id="OQ890318">
    <property type="protein sequence ID" value="WLJ25889.1"/>
    <property type="molecule type" value="Genomic_DNA"/>
</dbReference>
<evidence type="ECO:0008006" key="2">
    <source>
        <dbReference type="Google" id="ProtNLM"/>
    </source>
</evidence>
<sequence>MVKIKRKVEMTLPELIEWGFKNNVKDRGFDCNQANYRPVVFNSIGWIDFIDDYCYPPGDTYTVEVEEEITEQTVFKRFYEYTKGQSFMIYENTSISKIKDDFSREFWMKDGNTMTLVWKDGELVGDE</sequence>
<organism evidence="1">
    <name type="scientific">Staphylococcus phage HS12</name>
    <dbReference type="NCBI Taxonomy" id="3056402"/>
    <lineage>
        <taxon>Viruses</taxon>
    </lineage>
</organism>
<evidence type="ECO:0000313" key="1">
    <source>
        <dbReference type="EMBL" id="WLJ25889.1"/>
    </source>
</evidence>
<protein>
    <recommendedName>
        <fullName evidence="2">Phage protein</fullName>
    </recommendedName>
</protein>
<reference evidence="1" key="1">
    <citation type="submission" date="2023-04" db="EMBL/GenBank/DDBJ databases">
        <title>The human skin virome in hidradenitis suppurativa patients.</title>
        <authorList>
            <person name="Jansen D."/>
        </authorList>
    </citation>
    <scope>NUCLEOTIDE SEQUENCE</scope>
    <source>
        <strain evidence="1">VC3_JansenPhageI</strain>
    </source>
</reference>
<name>A0AA49X3L4_9VIRU</name>
<proteinExistence type="predicted"/>
<accession>A0AA49X3L4</accession>